<sequence>WEVCLEDGHHVQQPLAALENRTTPSSLAWSHRMAKLGPEEEWSSDGDCVPDEKRSQQETRQWLRLRWTWMARLKLLRT</sequence>
<protein>
    <submittedName>
        <fullName evidence="1">Uncharacterized protein</fullName>
    </submittedName>
</protein>
<name>A0ABV0RZ19_9TELE</name>
<organism evidence="1 2">
    <name type="scientific">Xenoophorus captivus</name>
    <dbReference type="NCBI Taxonomy" id="1517983"/>
    <lineage>
        <taxon>Eukaryota</taxon>
        <taxon>Metazoa</taxon>
        <taxon>Chordata</taxon>
        <taxon>Craniata</taxon>
        <taxon>Vertebrata</taxon>
        <taxon>Euteleostomi</taxon>
        <taxon>Actinopterygii</taxon>
        <taxon>Neopterygii</taxon>
        <taxon>Teleostei</taxon>
        <taxon>Neoteleostei</taxon>
        <taxon>Acanthomorphata</taxon>
        <taxon>Ovalentaria</taxon>
        <taxon>Atherinomorphae</taxon>
        <taxon>Cyprinodontiformes</taxon>
        <taxon>Goodeidae</taxon>
        <taxon>Xenoophorus</taxon>
    </lineage>
</organism>
<evidence type="ECO:0000313" key="2">
    <source>
        <dbReference type="Proteomes" id="UP001434883"/>
    </source>
</evidence>
<dbReference type="EMBL" id="JAHRIN010062272">
    <property type="protein sequence ID" value="MEQ2213535.1"/>
    <property type="molecule type" value="Genomic_DNA"/>
</dbReference>
<feature type="non-terminal residue" evidence="1">
    <location>
        <position position="1"/>
    </location>
</feature>
<proteinExistence type="predicted"/>
<dbReference type="Proteomes" id="UP001434883">
    <property type="component" value="Unassembled WGS sequence"/>
</dbReference>
<reference evidence="1 2" key="1">
    <citation type="submission" date="2021-06" db="EMBL/GenBank/DDBJ databases">
        <authorList>
            <person name="Palmer J.M."/>
        </authorList>
    </citation>
    <scope>NUCLEOTIDE SEQUENCE [LARGE SCALE GENOMIC DNA]</scope>
    <source>
        <strain evidence="1 2">XC_2019</strain>
        <tissue evidence="1">Muscle</tissue>
    </source>
</reference>
<gene>
    <name evidence="1" type="ORF">XENOCAPTIV_016638</name>
</gene>
<comment type="caution">
    <text evidence="1">The sequence shown here is derived from an EMBL/GenBank/DDBJ whole genome shotgun (WGS) entry which is preliminary data.</text>
</comment>
<keyword evidence="2" id="KW-1185">Reference proteome</keyword>
<accession>A0ABV0RZ19</accession>
<evidence type="ECO:0000313" key="1">
    <source>
        <dbReference type="EMBL" id="MEQ2213535.1"/>
    </source>
</evidence>